<reference evidence="1 2" key="1">
    <citation type="submission" date="2019-11" db="EMBL/GenBank/DDBJ databases">
        <title>Genome sequences of 17 halophilic strains isolated from different environments.</title>
        <authorList>
            <person name="Furrow R.E."/>
        </authorList>
    </citation>
    <scope>NUCLEOTIDE SEQUENCE [LARGE SCALE GENOMIC DNA]</scope>
    <source>
        <strain evidence="1 2">22505_10_Sand</strain>
    </source>
</reference>
<dbReference type="OrthoDB" id="2720271at2"/>
<proteinExistence type="predicted"/>
<organism evidence="1 2">
    <name type="scientific">Halobacillus litoralis</name>
    <dbReference type="NCBI Taxonomy" id="45668"/>
    <lineage>
        <taxon>Bacteria</taxon>
        <taxon>Bacillati</taxon>
        <taxon>Bacillota</taxon>
        <taxon>Bacilli</taxon>
        <taxon>Bacillales</taxon>
        <taxon>Bacillaceae</taxon>
        <taxon>Halobacillus</taxon>
    </lineage>
</organism>
<gene>
    <name evidence="1" type="ORF">GLV98_02200</name>
</gene>
<evidence type="ECO:0000313" key="1">
    <source>
        <dbReference type="EMBL" id="MYL48272.1"/>
    </source>
</evidence>
<protein>
    <submittedName>
        <fullName evidence="1">Uncharacterized protein</fullName>
    </submittedName>
</protein>
<dbReference type="Proteomes" id="UP000447393">
    <property type="component" value="Unassembled WGS sequence"/>
</dbReference>
<evidence type="ECO:0000313" key="2">
    <source>
        <dbReference type="Proteomes" id="UP000447393"/>
    </source>
</evidence>
<sequence length="120" mass="13918">MSDYLLNILTDNIISTLPQKQRDLYNYVIKMEDDMAEEVDSAGEFITRLKLESPHKLAADHFELTLFELLQVMKEIEEEVARQLPSKMDAVKFIDCTDSIHADLNVKKDQKLYFVSLPHS</sequence>
<accession>A0A845E053</accession>
<dbReference type="AlphaFoldDB" id="A0A845E053"/>
<name>A0A845E053_9BACI</name>
<comment type="caution">
    <text evidence="1">The sequence shown here is derived from an EMBL/GenBank/DDBJ whole genome shotgun (WGS) entry which is preliminary data.</text>
</comment>
<dbReference type="RefSeq" id="WP_160911664.1">
    <property type="nucleotide sequence ID" value="NZ_WMEZ01000001.1"/>
</dbReference>
<dbReference type="EMBL" id="WMEZ01000001">
    <property type="protein sequence ID" value="MYL48272.1"/>
    <property type="molecule type" value="Genomic_DNA"/>
</dbReference>